<dbReference type="Proteomes" id="UP000199629">
    <property type="component" value="Unassembled WGS sequence"/>
</dbReference>
<sequence>MTDFNRLPVGSPADLLTAVPYLLGFHPTDSFLTVGVAGARVVVAGRADLPEPSRVAAWISGMARSQIRLLRHADATRVIVIGYGPATAVTPVMDAMTPRLTAAGLDVLDALRVTDGRYFSYLCQDPACCPTDGVPFDPHRSDVTMHAIVAGCRALPDRAALVASIAPTSGAARVAVTRATVAARTRRRALLAQAGHDGLIRAGVDAVTVALARYRDEQVLHDDELAWLTVLLTDPVIRDAAWQASDDRHVPMWTDITRRAHPPLAAAPATLLAFTAWRCGDGALASVAVDRALAADPDYSLAHVIDQALRAGLPPSVLDGWPHIGQPPL</sequence>
<accession>A0A1C4W9C7</accession>
<proteinExistence type="predicted"/>
<dbReference type="InterPro" id="IPR025447">
    <property type="entry name" value="DUF4192"/>
</dbReference>
<protein>
    <recommendedName>
        <fullName evidence="3">DUF4192 domain-containing protein</fullName>
    </recommendedName>
</protein>
<keyword evidence="2" id="KW-1185">Reference proteome</keyword>
<reference evidence="2" key="1">
    <citation type="submission" date="2016-06" db="EMBL/GenBank/DDBJ databases">
        <authorList>
            <person name="Varghese N."/>
            <person name="Submissions Spin"/>
        </authorList>
    </citation>
    <scope>NUCLEOTIDE SEQUENCE [LARGE SCALE GENOMIC DNA]</scope>
    <source>
        <strain evidence="2">DSM 45246</strain>
    </source>
</reference>
<organism evidence="1 2">
    <name type="scientific">Micromonospora chaiyaphumensis</name>
    <dbReference type="NCBI Taxonomy" id="307119"/>
    <lineage>
        <taxon>Bacteria</taxon>
        <taxon>Bacillati</taxon>
        <taxon>Actinomycetota</taxon>
        <taxon>Actinomycetes</taxon>
        <taxon>Micromonosporales</taxon>
        <taxon>Micromonosporaceae</taxon>
        <taxon>Micromonospora</taxon>
    </lineage>
</organism>
<dbReference type="Pfam" id="PF13830">
    <property type="entry name" value="DUF4192"/>
    <property type="match status" value="1"/>
</dbReference>
<evidence type="ECO:0000313" key="1">
    <source>
        <dbReference type="EMBL" id="SCE92581.1"/>
    </source>
</evidence>
<name>A0A1C4W9C7_9ACTN</name>
<dbReference type="EMBL" id="FMCS01000003">
    <property type="protein sequence ID" value="SCE92581.1"/>
    <property type="molecule type" value="Genomic_DNA"/>
</dbReference>
<evidence type="ECO:0008006" key="3">
    <source>
        <dbReference type="Google" id="ProtNLM"/>
    </source>
</evidence>
<dbReference type="RefSeq" id="WP_377463087.1">
    <property type="nucleotide sequence ID" value="NZ_FMCS01000003.1"/>
</dbReference>
<evidence type="ECO:0000313" key="2">
    <source>
        <dbReference type="Proteomes" id="UP000199629"/>
    </source>
</evidence>
<gene>
    <name evidence="1" type="ORF">GA0070214_103338</name>
</gene>
<dbReference type="AlphaFoldDB" id="A0A1C4W9C7"/>